<feature type="domain" description="Protein kinase" evidence="1">
    <location>
        <begin position="93"/>
        <end position="347"/>
    </location>
</feature>
<dbReference type="STRING" id="135208.A0A4Y9ZZP9"/>
<dbReference type="PANTHER" id="PTHR44167">
    <property type="entry name" value="OVARIAN-SPECIFIC SERINE/THREONINE-PROTEIN KINASE LOK-RELATED"/>
    <property type="match status" value="1"/>
</dbReference>
<dbReference type="SMART" id="SM00220">
    <property type="entry name" value="S_TKc"/>
    <property type="match status" value="1"/>
</dbReference>
<protein>
    <recommendedName>
        <fullName evidence="1">Protein kinase domain-containing protein</fullName>
    </recommendedName>
</protein>
<reference evidence="2 3" key="1">
    <citation type="submission" date="2019-02" db="EMBL/GenBank/DDBJ databases">
        <title>Genome sequencing of the rare red list fungi Hericium alpestre (H. flagellum).</title>
        <authorList>
            <person name="Buettner E."/>
            <person name="Kellner H."/>
        </authorList>
    </citation>
    <scope>NUCLEOTIDE SEQUENCE [LARGE SCALE GENOMIC DNA]</scope>
    <source>
        <strain evidence="2 3">DSM 108284</strain>
    </source>
</reference>
<dbReference type="Proteomes" id="UP000298061">
    <property type="component" value="Unassembled WGS sequence"/>
</dbReference>
<dbReference type="GO" id="GO:0044773">
    <property type="term" value="P:mitotic DNA damage checkpoint signaling"/>
    <property type="evidence" value="ECO:0007669"/>
    <property type="project" value="TreeGrafter"/>
</dbReference>
<dbReference type="CDD" id="cd00180">
    <property type="entry name" value="PKc"/>
    <property type="match status" value="1"/>
</dbReference>
<evidence type="ECO:0000313" key="2">
    <source>
        <dbReference type="EMBL" id="TFY80346.1"/>
    </source>
</evidence>
<dbReference type="InterPro" id="IPR011009">
    <property type="entry name" value="Kinase-like_dom_sf"/>
</dbReference>
<evidence type="ECO:0000259" key="1">
    <source>
        <dbReference type="SMART" id="SM00220"/>
    </source>
</evidence>
<dbReference type="EMBL" id="SFCI01000353">
    <property type="protein sequence ID" value="TFY80346.1"/>
    <property type="molecule type" value="Genomic_DNA"/>
</dbReference>
<evidence type="ECO:0000313" key="3">
    <source>
        <dbReference type="Proteomes" id="UP000298061"/>
    </source>
</evidence>
<sequence length="381" mass="43265">MNEQPDVVDEDLMSQLPASIAAWKALDVMTDPDWFRPWETLRPWFRSKGYELYRPPPGRGLSPTPYDASSPSPLSFDNFELFGDRGDGFQACFLSLSSVVFPARDTHVLCHRPHENALTRARRSNRDVIIKVVSKGAEGDNELSILTFLHSARLGSSVTVPVLGVLQLGEWSFVVMPYCNPCAQVPVLNAHECLDFTEQILCDNGIAHLDISYENILINHHGRQPPRIVSIDHTPVWVDPPHEFRSTFPVRYLFIDFGLSRRCPDDGQPSRWRVEPSSVGRVQRAPETSEVRYDPFAADVYQLGRLLYAWFYDAVPDIPGFLQLLKDMTNVRPQDRPSASRAMERFVALRSQVPADILFQTMDMQPSGFNWPDPHQEDQSA</sequence>
<dbReference type="Gene3D" id="1.10.510.10">
    <property type="entry name" value="Transferase(Phosphotransferase) domain 1"/>
    <property type="match status" value="1"/>
</dbReference>
<dbReference type="InterPro" id="IPR000719">
    <property type="entry name" value="Prot_kinase_dom"/>
</dbReference>
<dbReference type="GO" id="GO:0004674">
    <property type="term" value="F:protein serine/threonine kinase activity"/>
    <property type="evidence" value="ECO:0007669"/>
    <property type="project" value="TreeGrafter"/>
</dbReference>
<comment type="caution">
    <text evidence="2">The sequence shown here is derived from an EMBL/GenBank/DDBJ whole genome shotgun (WGS) entry which is preliminary data.</text>
</comment>
<keyword evidence="3" id="KW-1185">Reference proteome</keyword>
<name>A0A4Y9ZZP9_9AGAM</name>
<proteinExistence type="predicted"/>
<dbReference type="SUPFAM" id="SSF56112">
    <property type="entry name" value="Protein kinase-like (PK-like)"/>
    <property type="match status" value="1"/>
</dbReference>
<dbReference type="OrthoDB" id="3224178at2759"/>
<dbReference type="GO" id="GO:0005634">
    <property type="term" value="C:nucleus"/>
    <property type="evidence" value="ECO:0007669"/>
    <property type="project" value="TreeGrafter"/>
</dbReference>
<dbReference type="PANTHER" id="PTHR44167:SF24">
    <property type="entry name" value="SERINE_THREONINE-PROTEIN KINASE CHK2"/>
    <property type="match status" value="1"/>
</dbReference>
<dbReference type="GO" id="GO:0005524">
    <property type="term" value="F:ATP binding"/>
    <property type="evidence" value="ECO:0007669"/>
    <property type="project" value="InterPro"/>
</dbReference>
<gene>
    <name evidence="2" type="ORF">EWM64_g3662</name>
</gene>
<organism evidence="2 3">
    <name type="scientific">Hericium alpestre</name>
    <dbReference type="NCBI Taxonomy" id="135208"/>
    <lineage>
        <taxon>Eukaryota</taxon>
        <taxon>Fungi</taxon>
        <taxon>Dikarya</taxon>
        <taxon>Basidiomycota</taxon>
        <taxon>Agaricomycotina</taxon>
        <taxon>Agaricomycetes</taxon>
        <taxon>Russulales</taxon>
        <taxon>Hericiaceae</taxon>
        <taxon>Hericium</taxon>
    </lineage>
</organism>
<dbReference type="AlphaFoldDB" id="A0A4Y9ZZP9"/>
<accession>A0A4Y9ZZP9</accession>